<dbReference type="RefSeq" id="WP_238127879.1">
    <property type="nucleotide sequence ID" value="NZ_JAGZVZ010000005.1"/>
</dbReference>
<evidence type="ECO:0000256" key="1">
    <source>
        <dbReference type="ARBA" id="ARBA00006432"/>
    </source>
</evidence>
<feature type="domain" description="AMP-dependent synthetase/ligase" evidence="6">
    <location>
        <begin position="54"/>
        <end position="458"/>
    </location>
</feature>
<comment type="caution">
    <text evidence="7">The sequence shown here is derived from an EMBL/GenBank/DDBJ whole genome shotgun (WGS) entry which is preliminary data.</text>
</comment>
<organism evidence="7 8">
    <name type="scientific">Varibaculum cambriense</name>
    <dbReference type="NCBI Taxonomy" id="184870"/>
    <lineage>
        <taxon>Bacteria</taxon>
        <taxon>Bacillati</taxon>
        <taxon>Actinomycetota</taxon>
        <taxon>Actinomycetes</taxon>
        <taxon>Actinomycetales</taxon>
        <taxon>Actinomycetaceae</taxon>
        <taxon>Varibaculum</taxon>
    </lineage>
</organism>
<dbReference type="AlphaFoldDB" id="A0AAJ1BB83"/>
<dbReference type="Proteomes" id="UP001200537">
    <property type="component" value="Unassembled WGS sequence"/>
</dbReference>
<dbReference type="SUPFAM" id="SSF56801">
    <property type="entry name" value="Acetyl-CoA synthetase-like"/>
    <property type="match status" value="1"/>
</dbReference>
<keyword evidence="3" id="KW-0276">Fatty acid metabolism</keyword>
<dbReference type="PANTHER" id="PTHR43272:SF32">
    <property type="entry name" value="AMP-DEPENDENT SYNTHETASE_LIGASE DOMAIN-CONTAINING PROTEIN"/>
    <property type="match status" value="1"/>
</dbReference>
<dbReference type="PANTHER" id="PTHR43272">
    <property type="entry name" value="LONG-CHAIN-FATTY-ACID--COA LIGASE"/>
    <property type="match status" value="1"/>
</dbReference>
<dbReference type="GO" id="GO:0016020">
    <property type="term" value="C:membrane"/>
    <property type="evidence" value="ECO:0007669"/>
    <property type="project" value="TreeGrafter"/>
</dbReference>
<dbReference type="InterPro" id="IPR000873">
    <property type="entry name" value="AMP-dep_synth/lig_dom"/>
</dbReference>
<evidence type="ECO:0000259" key="6">
    <source>
        <dbReference type="Pfam" id="PF00501"/>
    </source>
</evidence>
<dbReference type="GO" id="GO:0004467">
    <property type="term" value="F:long-chain fatty acid-CoA ligase activity"/>
    <property type="evidence" value="ECO:0007669"/>
    <property type="project" value="TreeGrafter"/>
</dbReference>
<accession>A0AAJ1BB83</accession>
<dbReference type="PROSITE" id="PS00455">
    <property type="entry name" value="AMP_BINDING"/>
    <property type="match status" value="1"/>
</dbReference>
<dbReference type="InterPro" id="IPR020845">
    <property type="entry name" value="AMP-binding_CS"/>
</dbReference>
<dbReference type="CDD" id="cd05907">
    <property type="entry name" value="VL_LC_FACS_like"/>
    <property type="match status" value="1"/>
</dbReference>
<dbReference type="InterPro" id="IPR042099">
    <property type="entry name" value="ANL_N_sf"/>
</dbReference>
<evidence type="ECO:0000256" key="4">
    <source>
        <dbReference type="ARBA" id="ARBA00023098"/>
    </source>
</evidence>
<proteinExistence type="inferred from homology"/>
<evidence type="ECO:0000313" key="7">
    <source>
        <dbReference type="EMBL" id="MCG4617715.1"/>
    </source>
</evidence>
<name>A0AAJ1BB83_9ACTO</name>
<dbReference type="EMBL" id="JAKNHJ010000006">
    <property type="protein sequence ID" value="MCG4617715.1"/>
    <property type="molecule type" value="Genomic_DNA"/>
</dbReference>
<evidence type="ECO:0000256" key="5">
    <source>
        <dbReference type="ARBA" id="ARBA00032875"/>
    </source>
</evidence>
<dbReference type="Gene3D" id="3.40.50.12780">
    <property type="entry name" value="N-terminal domain of ligase-like"/>
    <property type="match status" value="1"/>
</dbReference>
<protein>
    <recommendedName>
        <fullName evidence="5">Acyl-CoA synthetase</fullName>
    </recommendedName>
</protein>
<dbReference type="Pfam" id="PF23562">
    <property type="entry name" value="AMP-binding_C_3"/>
    <property type="match status" value="1"/>
</dbReference>
<keyword evidence="2" id="KW-0436">Ligase</keyword>
<evidence type="ECO:0000256" key="2">
    <source>
        <dbReference type="ARBA" id="ARBA00022598"/>
    </source>
</evidence>
<sequence>MIKRFKEKPVEADKGFTFPPGTVAVAGDTPGKLKEFSMPATKVRSEHDNVVSLFRRRVTQNPDQTVIEQKTMLGEQWRKVSAGEFWDEVCSVSRGLLGIGLKPGDRLALHGPTSYEWTLIDMAALAIGIITVPIYETDSAAQIEWILKDSDIRYAIASNQSSQELIQAVAARADRKCRIFSLAAGDLLTIIEAGRQIAPAVIDSYNAQITGDTIATIIYTSGTTGHPKGTIITQRNATSLILNALDYMSEIGMQKTTRCLLFLPVAHALARMVSWGALVGPGVLGLVPDTKNLLADLASFKPSYLLAVPRVLEKIYNAADASAGHGIKLRLFRMAAKSAIDYSKALDTPEGPSRALKLRRQVFYQLILSRITNLLGGNAKYIISGGGPLSTRLGHFFRGIGVAVCEGYGLTETLGPAAVNVPDRAKIGSVGQPIPGIAVRISDEGEVLFKGEPMSPGYRNLEKETAELYTEDGWLRTEDKGWVDADGFLYITGRMKEIIVTAGGKNVSPEILEDGLRGHPLISNVVAVGDRRPFIAALVTLDPEMLPGWLRNHNLPPMDVSDAARNPAVLKSLERAVARTNQKVSRAESIRKIRVLTTDFSLENGTMTPSLKVKRSVVLKRFENEINAIYGGPLQDD</sequence>
<gene>
    <name evidence="7" type="ORF">L0M99_04295</name>
</gene>
<reference evidence="7" key="1">
    <citation type="submission" date="2022-01" db="EMBL/GenBank/DDBJ databases">
        <title>Collection of gut derived symbiotic bacterial strains cultured from healthy donors.</title>
        <authorList>
            <person name="Lin H."/>
            <person name="Kohout C."/>
            <person name="Waligurski E."/>
            <person name="Pamer E.G."/>
        </authorList>
    </citation>
    <scope>NUCLEOTIDE SEQUENCE</scope>
    <source>
        <strain evidence="7">DFI.7.46</strain>
    </source>
</reference>
<comment type="similarity">
    <text evidence="1">Belongs to the ATP-dependent AMP-binding enzyme family.</text>
</comment>
<evidence type="ECO:0000313" key="8">
    <source>
        <dbReference type="Proteomes" id="UP001200537"/>
    </source>
</evidence>
<keyword evidence="4" id="KW-0443">Lipid metabolism</keyword>
<evidence type="ECO:0000256" key="3">
    <source>
        <dbReference type="ARBA" id="ARBA00022832"/>
    </source>
</evidence>
<dbReference type="Pfam" id="PF00501">
    <property type="entry name" value="AMP-binding"/>
    <property type="match status" value="1"/>
</dbReference>